<keyword evidence="3" id="KW-1185">Reference proteome</keyword>
<dbReference type="Proteomes" id="UP000283210">
    <property type="component" value="Chromosome 14"/>
</dbReference>
<feature type="compositionally biased region" description="Basic and acidic residues" evidence="1">
    <location>
        <begin position="25"/>
        <end position="37"/>
    </location>
</feature>
<gene>
    <name evidence="2" type="ORF">OJAV_G00140460</name>
</gene>
<proteinExistence type="predicted"/>
<name>A0A437CN72_ORYJA</name>
<dbReference type="EMBL" id="CM012450">
    <property type="protein sequence ID" value="RVE63874.1"/>
    <property type="molecule type" value="Genomic_DNA"/>
</dbReference>
<dbReference type="InterPro" id="IPR031220">
    <property type="entry name" value="XAF1_C_sf"/>
</dbReference>
<feature type="region of interest" description="Disordered" evidence="1">
    <location>
        <begin position="1"/>
        <end position="107"/>
    </location>
</feature>
<protein>
    <submittedName>
        <fullName evidence="2">Uncharacterized protein</fullName>
    </submittedName>
</protein>
<evidence type="ECO:0000256" key="1">
    <source>
        <dbReference type="SAM" id="MobiDB-lite"/>
    </source>
</evidence>
<organism evidence="2 3">
    <name type="scientific">Oryzias javanicus</name>
    <name type="common">Javanese ricefish</name>
    <name type="synonym">Aplocheilus javanicus</name>
    <dbReference type="NCBI Taxonomy" id="123683"/>
    <lineage>
        <taxon>Eukaryota</taxon>
        <taxon>Metazoa</taxon>
        <taxon>Chordata</taxon>
        <taxon>Craniata</taxon>
        <taxon>Vertebrata</taxon>
        <taxon>Euteleostomi</taxon>
        <taxon>Actinopterygii</taxon>
        <taxon>Neopterygii</taxon>
        <taxon>Teleostei</taxon>
        <taxon>Neoteleostei</taxon>
        <taxon>Acanthomorphata</taxon>
        <taxon>Ovalentaria</taxon>
        <taxon>Atherinomorphae</taxon>
        <taxon>Beloniformes</taxon>
        <taxon>Adrianichthyidae</taxon>
        <taxon>Oryziinae</taxon>
        <taxon>Oryzias</taxon>
    </lineage>
</organism>
<dbReference type="OrthoDB" id="193703at2759"/>
<feature type="region of interest" description="Disordered" evidence="1">
    <location>
        <begin position="126"/>
        <end position="146"/>
    </location>
</feature>
<accession>A0A437CN72</accession>
<reference evidence="2 3" key="2">
    <citation type="submission" date="2019-01" db="EMBL/GenBank/DDBJ databases">
        <title>A chromosome length genome reference of the Java medaka (oryzias javanicus).</title>
        <authorList>
            <person name="Herpin A."/>
            <person name="Takehana Y."/>
            <person name="Naruse K."/>
            <person name="Ansai S."/>
            <person name="Kawaguchi M."/>
        </authorList>
    </citation>
    <scope>NUCLEOTIDE SEQUENCE [LARGE SCALE GENOMIC DNA]</scope>
    <source>
        <strain evidence="2">RS831</strain>
        <tissue evidence="2">Whole body</tissue>
    </source>
</reference>
<reference evidence="2 3" key="1">
    <citation type="submission" date="2018-11" db="EMBL/GenBank/DDBJ databases">
        <authorList>
            <person name="Lopez-Roques C."/>
            <person name="Donnadieu C."/>
            <person name="Bouchez O."/>
            <person name="Klopp C."/>
            <person name="Cabau C."/>
            <person name="Zahm M."/>
        </authorList>
    </citation>
    <scope>NUCLEOTIDE SEQUENCE [LARGE SCALE GENOMIC DNA]</scope>
    <source>
        <strain evidence="2">RS831</strain>
        <tissue evidence="2">Whole body</tissue>
    </source>
</reference>
<sequence length="218" mass="23901">MEGERTESCGEMAVFQAETAPQSCSEKRDESINHQEPQEDNVADAGVSDREAEEDESIRGAEVLPQETPTGTNTQGDDDHLLLSHLSADEETAAAAVTSHQTDAQHNPPEPCWYCLRSLDSEYLPEATKQQDSDPASPTSGQKVSYQTDPRPHFGVACSSHSTCSSLWGSEGPCWGQRNQEELDQMDTCPHCHIGLAPDTLRWHEAKCLLFDGSKNSK</sequence>
<dbReference type="AlphaFoldDB" id="A0A437CN72"/>
<evidence type="ECO:0000313" key="2">
    <source>
        <dbReference type="EMBL" id="RVE63874.1"/>
    </source>
</evidence>
<dbReference type="Gene3D" id="6.10.250.1730">
    <property type="match status" value="1"/>
</dbReference>
<feature type="compositionally biased region" description="Polar residues" evidence="1">
    <location>
        <begin position="128"/>
        <end position="146"/>
    </location>
</feature>
<evidence type="ECO:0000313" key="3">
    <source>
        <dbReference type="Proteomes" id="UP000283210"/>
    </source>
</evidence>